<gene>
    <name evidence="2" type="ORF">PSN13_05577</name>
</gene>
<dbReference type="EMBL" id="PYAG01000038">
    <property type="protein sequence ID" value="RAO28344.1"/>
    <property type="molecule type" value="Genomic_DNA"/>
</dbReference>
<dbReference type="SUPFAM" id="SSF47090">
    <property type="entry name" value="PGBD-like"/>
    <property type="match status" value="1"/>
</dbReference>
<dbReference type="InterPro" id="IPR036365">
    <property type="entry name" value="PGBD-like_sf"/>
</dbReference>
<dbReference type="InterPro" id="IPR002477">
    <property type="entry name" value="Peptidoglycan-bd-like"/>
</dbReference>
<sequence length="395" mass="41589">MLTAAVEQRVLKETVVMRGQVGAATTVEVTPAPRGEGRAVMTGVRVRPGDEFGAGSVLLEIAGRPLIAMPGAVPAYRDLRPGSTGKDVVQLQRALASLGHRSSDRSGEFGQGTKAALVEFYERIGYDVATTGDDDAKELAAAAVAVRAAERTRSEAVELRDRLRRADRSGATVNADAMREAERAVRYAEEDLTQTKVARAELESRSGAILPMSEVVFLSSFPARMEKLTGSVGQEVKAPLVTLSAGALIVRAKLNPAQRKLVDADMPVTVSSELTGESYPGRVATIGELRQDDGGARSHELTVRTSQRLSAKLAGADMRLTIEAASTKEEVLVVPVSALYASADGQVAVQRQLLDGGSQRIPVVPGMTGNGYVAVQSTDGTLKSGDQVSVGRAAP</sequence>
<proteinExistence type="predicted"/>
<evidence type="ECO:0000259" key="1">
    <source>
        <dbReference type="Pfam" id="PF01471"/>
    </source>
</evidence>
<accession>A0A328NKF1</accession>
<comment type="caution">
    <text evidence="2">The sequence shown here is derived from an EMBL/GenBank/DDBJ whole genome shotgun (WGS) entry which is preliminary data.</text>
</comment>
<dbReference type="Gene3D" id="1.10.101.10">
    <property type="entry name" value="PGBD-like superfamily/PGBD"/>
    <property type="match status" value="1"/>
</dbReference>
<dbReference type="Pfam" id="PF01471">
    <property type="entry name" value="PG_binding_1"/>
    <property type="match status" value="1"/>
</dbReference>
<organism evidence="2 3">
    <name type="scientific">Micromonospora saelicesensis</name>
    <dbReference type="NCBI Taxonomy" id="285676"/>
    <lineage>
        <taxon>Bacteria</taxon>
        <taxon>Bacillati</taxon>
        <taxon>Actinomycetota</taxon>
        <taxon>Actinomycetes</taxon>
        <taxon>Micromonosporales</taxon>
        <taxon>Micromonosporaceae</taxon>
        <taxon>Micromonospora</taxon>
    </lineage>
</organism>
<reference evidence="2 3" key="1">
    <citation type="submission" date="2018-03" db="EMBL/GenBank/DDBJ databases">
        <title>Defining the species Micromonospora saelicesensis and Micromonospora noduli under the framework of genomics.</title>
        <authorList>
            <person name="Riesco R."/>
            <person name="Trujillo M.E."/>
        </authorList>
    </citation>
    <scope>NUCLEOTIDE SEQUENCE [LARGE SCALE GENOMIC DNA]</scope>
    <source>
        <strain evidence="2 3">PSN13</strain>
    </source>
</reference>
<protein>
    <recommendedName>
        <fullName evidence="1">Peptidoglycan binding-like domain-containing protein</fullName>
    </recommendedName>
</protein>
<dbReference type="AlphaFoldDB" id="A0A328NKF1"/>
<dbReference type="InterPro" id="IPR036366">
    <property type="entry name" value="PGBDSf"/>
</dbReference>
<feature type="domain" description="Peptidoglycan binding-like" evidence="1">
    <location>
        <begin position="84"/>
        <end position="120"/>
    </location>
</feature>
<evidence type="ECO:0000313" key="3">
    <source>
        <dbReference type="Proteomes" id="UP000249419"/>
    </source>
</evidence>
<name>A0A328NKF1_9ACTN</name>
<dbReference type="Proteomes" id="UP000249419">
    <property type="component" value="Unassembled WGS sequence"/>
</dbReference>
<dbReference type="Gene3D" id="2.40.420.20">
    <property type="match status" value="1"/>
</dbReference>
<evidence type="ECO:0000313" key="2">
    <source>
        <dbReference type="EMBL" id="RAO28344.1"/>
    </source>
</evidence>